<dbReference type="EMBL" id="FUZO01000003">
    <property type="protein sequence ID" value="SKC72895.1"/>
    <property type="molecule type" value="Genomic_DNA"/>
</dbReference>
<evidence type="ECO:0000313" key="5">
    <source>
        <dbReference type="Proteomes" id="UP000190827"/>
    </source>
</evidence>
<evidence type="ECO:0000256" key="1">
    <source>
        <dbReference type="SAM" id="MobiDB-lite"/>
    </source>
</evidence>
<evidence type="ECO:0000256" key="2">
    <source>
        <dbReference type="SAM" id="Phobius"/>
    </source>
</evidence>
<feature type="signal peptide" evidence="3">
    <location>
        <begin position="1"/>
        <end position="45"/>
    </location>
</feature>
<reference evidence="4 5" key="1">
    <citation type="submission" date="2017-02" db="EMBL/GenBank/DDBJ databases">
        <authorList>
            <person name="Varghese N."/>
            <person name="Submissions S."/>
        </authorList>
    </citation>
    <scope>NUCLEOTIDE SEQUENCE [LARGE SCALE GENOMIC DNA]</scope>
    <source>
        <strain evidence="4 5">VKM Ac-1787</strain>
    </source>
</reference>
<keyword evidence="5" id="KW-1185">Reference proteome</keyword>
<proteinExistence type="predicted"/>
<keyword evidence="2" id="KW-0812">Transmembrane</keyword>
<evidence type="ECO:0000256" key="3">
    <source>
        <dbReference type="SAM" id="SignalP"/>
    </source>
</evidence>
<feature type="chain" id="PRO_5045305742" evidence="3">
    <location>
        <begin position="46"/>
        <end position="262"/>
    </location>
</feature>
<keyword evidence="3" id="KW-0732">Signal</keyword>
<comment type="caution">
    <text evidence="4">The sequence shown here is derived from an EMBL/GenBank/DDBJ whole genome shotgun (WGS) entry which is preliminary data.</text>
</comment>
<feature type="region of interest" description="Disordered" evidence="1">
    <location>
        <begin position="243"/>
        <end position="262"/>
    </location>
</feature>
<gene>
    <name evidence="4" type="ORF">SAMN06295973_3419</name>
</gene>
<sequence length="262" mass="27225">MIPGARRLGSLLQRAARTAALAVVAVSIGAGSVVLPLAASAPASAAGTGTIESPTDGDTVYRVDYTLDGEQVSGFDVTGTADPGADVVLSYWRSIDLYDSAKACFSSSTADDASCDLQSTGGTGATEFRFDGQPIEIGSDGGWSTRINMTQWLRGADAGEYDITLALVSTNADGGATLGDPVRLVYDSTTTAEAAEAAAEPAPNAGAGPPLWVWLLLAFLILDLIALALILVLRRRRRVAASEAEERANAKRRSTHREPPTL</sequence>
<evidence type="ECO:0000313" key="4">
    <source>
        <dbReference type="EMBL" id="SKC72895.1"/>
    </source>
</evidence>
<organism evidence="4 5">
    <name type="scientific">Plantibacter cousiniae</name>
    <name type="common">nom. nud.</name>
    <dbReference type="NCBI Taxonomy" id="199709"/>
    <lineage>
        <taxon>Bacteria</taxon>
        <taxon>Bacillati</taxon>
        <taxon>Actinomycetota</taxon>
        <taxon>Actinomycetes</taxon>
        <taxon>Micrococcales</taxon>
        <taxon>Microbacteriaceae</taxon>
        <taxon>Plantibacter</taxon>
    </lineage>
</organism>
<name>A0ABY1LQ72_9MICO</name>
<keyword evidence="2" id="KW-0472">Membrane</keyword>
<protein>
    <submittedName>
        <fullName evidence="4">Uncharacterized protein</fullName>
    </submittedName>
</protein>
<accession>A0ABY1LQ72</accession>
<keyword evidence="2" id="KW-1133">Transmembrane helix</keyword>
<feature type="transmembrane region" description="Helical" evidence="2">
    <location>
        <begin position="211"/>
        <end position="233"/>
    </location>
</feature>
<dbReference type="RefSeq" id="WP_079707117.1">
    <property type="nucleotide sequence ID" value="NZ_FUZO01000003.1"/>
</dbReference>
<dbReference type="Proteomes" id="UP000190827">
    <property type="component" value="Unassembled WGS sequence"/>
</dbReference>